<dbReference type="EMBL" id="CM020620">
    <property type="protein sequence ID" value="KAK1869873.1"/>
    <property type="molecule type" value="Genomic_DNA"/>
</dbReference>
<dbReference type="Proteomes" id="UP000798662">
    <property type="component" value="Chromosome 3"/>
</dbReference>
<gene>
    <name evidence="1" type="ORF">I4F81_012338</name>
</gene>
<accession>A0ACC3CIE2</accession>
<evidence type="ECO:0000313" key="2">
    <source>
        <dbReference type="Proteomes" id="UP000798662"/>
    </source>
</evidence>
<reference evidence="1" key="1">
    <citation type="submission" date="2019-11" db="EMBL/GenBank/DDBJ databases">
        <title>Nori genome reveals adaptations in red seaweeds to the harsh intertidal environment.</title>
        <authorList>
            <person name="Wang D."/>
            <person name="Mao Y."/>
        </authorList>
    </citation>
    <scope>NUCLEOTIDE SEQUENCE</scope>
    <source>
        <tissue evidence="1">Gametophyte</tissue>
    </source>
</reference>
<evidence type="ECO:0000313" key="1">
    <source>
        <dbReference type="EMBL" id="KAK1869873.1"/>
    </source>
</evidence>
<comment type="caution">
    <text evidence="1">The sequence shown here is derived from an EMBL/GenBank/DDBJ whole genome shotgun (WGS) entry which is preliminary data.</text>
</comment>
<proteinExistence type="predicted"/>
<name>A0ACC3CIE2_PYRYE</name>
<organism evidence="1 2">
    <name type="scientific">Pyropia yezoensis</name>
    <name type="common">Susabi-nori</name>
    <name type="synonym">Porphyra yezoensis</name>
    <dbReference type="NCBI Taxonomy" id="2788"/>
    <lineage>
        <taxon>Eukaryota</taxon>
        <taxon>Rhodophyta</taxon>
        <taxon>Bangiophyceae</taxon>
        <taxon>Bangiales</taxon>
        <taxon>Bangiaceae</taxon>
        <taxon>Pyropia</taxon>
    </lineage>
</organism>
<protein>
    <submittedName>
        <fullName evidence="1">Uncharacterized protein</fullName>
    </submittedName>
</protein>
<sequence length="353" mass="35853">MYLLCTMRSGVRRLSAWADKAVAQRYYSHAARRGAAVLMEQPGNVVVSETTSQPRVPVVRDAAIAAAAGANHDRSSPAAEADARANNNPIPVRTAKALWSAAQGTAVEEDGFPTWTGLCGDLARAVLGVDAASKAAAAAVVEEAANPTAPPAGSAPAPTGSTPSAAESAPPSCVEAAYWPLCVTKPSGQSRFLAYDSAAFARLVFDKSGRGVAAGCPEAMVLMAQPGGRVLASLGDADAVEDDEAVVAYGTAASVAAPNALATATLTIADTPPPVVPIAYLLVASVKANGQVAVVAYATDASAWGAYKRLGGETPRALVGQPGNRVPGVRGANEPAAIESRGWATWLGRSARR</sequence>
<keyword evidence="2" id="KW-1185">Reference proteome</keyword>